<dbReference type="RefSeq" id="WP_097174713.1">
    <property type="nucleotide sequence ID" value="NZ_OBML01000004.1"/>
</dbReference>
<evidence type="ECO:0000256" key="1">
    <source>
        <dbReference type="ARBA" id="ARBA00022801"/>
    </source>
</evidence>
<accession>A0A285SAH9</accession>
<evidence type="ECO:0000313" key="4">
    <source>
        <dbReference type="Proteomes" id="UP000219331"/>
    </source>
</evidence>
<keyword evidence="4" id="KW-1185">Reference proteome</keyword>
<dbReference type="PANTHER" id="PTHR22946:SF9">
    <property type="entry name" value="POLYKETIDE TRANSFERASE AF380"/>
    <property type="match status" value="1"/>
</dbReference>
<keyword evidence="2" id="KW-0732">Signal</keyword>
<reference evidence="3 4" key="1">
    <citation type="submission" date="2017-08" db="EMBL/GenBank/DDBJ databases">
        <authorList>
            <person name="de Groot N.N."/>
        </authorList>
    </citation>
    <scope>NUCLEOTIDE SEQUENCE [LARGE SCALE GENOMIC DNA]</scope>
    <source>
        <strain evidence="3 4">USBA 352</strain>
    </source>
</reference>
<dbReference type="Gene3D" id="3.40.50.1820">
    <property type="entry name" value="alpha/beta hydrolase"/>
    <property type="match status" value="1"/>
</dbReference>
<gene>
    <name evidence="3" type="ORF">SAMN05421512_104380</name>
</gene>
<dbReference type="PANTHER" id="PTHR22946">
    <property type="entry name" value="DIENELACTONE HYDROLASE DOMAIN-CONTAINING PROTEIN-RELATED"/>
    <property type="match status" value="1"/>
</dbReference>
<protein>
    <submittedName>
        <fullName evidence="3">Predicted dienelactone hydrolase</fullName>
    </submittedName>
</protein>
<dbReference type="InterPro" id="IPR029058">
    <property type="entry name" value="AB_hydrolase_fold"/>
</dbReference>
<dbReference type="EMBL" id="OBML01000004">
    <property type="protein sequence ID" value="SOC04421.1"/>
    <property type="molecule type" value="Genomic_DNA"/>
</dbReference>
<keyword evidence="1 3" id="KW-0378">Hydrolase</keyword>
<name>A0A285SAH9_9HYPH</name>
<dbReference type="Proteomes" id="UP000219331">
    <property type="component" value="Unassembled WGS sequence"/>
</dbReference>
<feature type="signal peptide" evidence="2">
    <location>
        <begin position="1"/>
        <end position="23"/>
    </location>
</feature>
<evidence type="ECO:0000313" key="3">
    <source>
        <dbReference type="EMBL" id="SOC04421.1"/>
    </source>
</evidence>
<dbReference type="SUPFAM" id="SSF53474">
    <property type="entry name" value="alpha/beta-Hydrolases"/>
    <property type="match status" value="1"/>
</dbReference>
<feature type="chain" id="PRO_5013193824" evidence="2">
    <location>
        <begin position="24"/>
        <end position="348"/>
    </location>
</feature>
<dbReference type="GO" id="GO:0052689">
    <property type="term" value="F:carboxylic ester hydrolase activity"/>
    <property type="evidence" value="ECO:0007669"/>
    <property type="project" value="UniProtKB-ARBA"/>
</dbReference>
<sequence length="348" mass="36488">MKRLALTALLSALVLLPSVSASAETLPIPGYDRMDVPARHRAQPIAASLWYPAGRATYRNVIGDSVLFEGAPAMVGAAVAEGRYPLILLSHGSGGAMDGLVWLSSRLAARGAIVLAVNHPGTTSGDSSPRRTMRLAPRAADLGAALEAVLGDPQFAPHIDRERISAVGFSLGGTTVLGLAGLRFDREAFADYCRQAGDEAPGCDFLAKGGVRLDALPEAFSADMRDLRVSAVVSVDPGFTHAVDEDSLAGVRAQVLFLNMGEKNRWPAVDVGPNGSGFAARLPGARHAAIAPAHHFTFLGVCKEGGAELLRKWQDDPICDDPQGTDRAKAHEEIVGIVAEFLGLASGE</sequence>
<organism evidence="3 4">
    <name type="scientific">Stappia indica</name>
    <dbReference type="NCBI Taxonomy" id="538381"/>
    <lineage>
        <taxon>Bacteria</taxon>
        <taxon>Pseudomonadati</taxon>
        <taxon>Pseudomonadota</taxon>
        <taxon>Alphaproteobacteria</taxon>
        <taxon>Hyphomicrobiales</taxon>
        <taxon>Stappiaceae</taxon>
        <taxon>Stappia</taxon>
    </lineage>
</organism>
<dbReference type="PIRSF" id="PIRSF031982">
    <property type="entry name" value="UCP031982_abhydr"/>
    <property type="match status" value="1"/>
</dbReference>
<proteinExistence type="predicted"/>
<dbReference type="InterPro" id="IPR016986">
    <property type="entry name" value="UCP031982_abhydr"/>
</dbReference>
<evidence type="ECO:0000256" key="2">
    <source>
        <dbReference type="SAM" id="SignalP"/>
    </source>
</evidence>
<dbReference type="STRING" id="538381.GCA_001696535_00013"/>
<dbReference type="InterPro" id="IPR050261">
    <property type="entry name" value="FrsA_esterase"/>
</dbReference>
<dbReference type="OrthoDB" id="9814760at2"/>
<dbReference type="AlphaFoldDB" id="A0A285SAH9"/>